<accession>E1YMM6</accession>
<evidence type="ECO:0000256" key="2">
    <source>
        <dbReference type="ARBA" id="ARBA00022630"/>
    </source>
</evidence>
<keyword evidence="3" id="KW-0288">FMN</keyword>
<dbReference type="PANTHER" id="PTHR42917">
    <property type="entry name" value="2,4-DIENOYL-COA REDUCTASE"/>
    <property type="match status" value="1"/>
</dbReference>
<sequence>MNKKYEKLFEPIKSVLLIGGGPAGMEAARIAGIRGHKVTLIDKNPVLGGLLRTAAVPDYKYRIGKYADWMERQLENAVVNIQRGVEVTADMVKKMKPDVIIVATGAKPFVPDISGIESNNVVYAIDVLNKEAKVGEVIVIIGGRWVSWETAYCLAKEGKQVDMVVRSALLPDESIFNKYTMLDELPKYDVTIYLKWWPAEIRNNGVIIKNKEGNEKFLEADTVIVGTGFISDHSIYKSLEGLAEEVYEIGDSVSPGRIYDAVHEGYLRGKEI</sequence>
<dbReference type="SUPFAM" id="SSF51905">
    <property type="entry name" value="FAD/NAD(P)-binding domain"/>
    <property type="match status" value="1"/>
</dbReference>
<dbReference type="PANTHER" id="PTHR42917:SF2">
    <property type="entry name" value="2,4-DIENOYL-COA REDUCTASE [(2E)-ENOYL-COA-PRODUCING]"/>
    <property type="match status" value="1"/>
</dbReference>
<dbReference type="InterPro" id="IPR036188">
    <property type="entry name" value="FAD/NAD-bd_sf"/>
</dbReference>
<dbReference type="EMBL" id="FR695879">
    <property type="protein sequence ID" value="CBX31820.1"/>
    <property type="molecule type" value="Genomic_DNA"/>
</dbReference>
<dbReference type="PRINTS" id="PR00411">
    <property type="entry name" value="PNDRDTASEI"/>
</dbReference>
<proteinExistence type="predicted"/>
<keyword evidence="2" id="KW-0285">Flavoprotein</keyword>
<comment type="cofactor">
    <cofactor evidence="1">
        <name>FMN</name>
        <dbReference type="ChEBI" id="CHEBI:58210"/>
    </cofactor>
</comment>
<dbReference type="Gene3D" id="3.40.50.720">
    <property type="entry name" value="NAD(P)-binding Rossmann-like Domain"/>
    <property type="match status" value="1"/>
</dbReference>
<evidence type="ECO:0000259" key="5">
    <source>
        <dbReference type="Pfam" id="PF07992"/>
    </source>
</evidence>
<dbReference type="AlphaFoldDB" id="E1YMM6"/>
<evidence type="ECO:0000313" key="6">
    <source>
        <dbReference type="EMBL" id="CBX31820.1"/>
    </source>
</evidence>
<dbReference type="InterPro" id="IPR051793">
    <property type="entry name" value="NADH:flavin_oxidoreductase"/>
</dbReference>
<dbReference type="GO" id="GO:0016491">
    <property type="term" value="F:oxidoreductase activity"/>
    <property type="evidence" value="ECO:0007669"/>
    <property type="project" value="UniProtKB-KW"/>
</dbReference>
<dbReference type="PRINTS" id="PR00368">
    <property type="entry name" value="FADPNR"/>
</dbReference>
<reference evidence="6" key="1">
    <citation type="journal article" date="2011" name="Environ. Microbiol.">
        <title>Genomic insights into the metabolic potential of the polycyclic aromatic hydrocarbon degrading sulfate-reducing Deltaproteobacterium N47.</title>
        <authorList>
            <person name="Bergmann F."/>
            <person name="Selesi D."/>
            <person name="Weinmaier T."/>
            <person name="Tischler P."/>
            <person name="Rattei T."/>
            <person name="Meckenstock R.U."/>
        </authorList>
    </citation>
    <scope>NUCLEOTIDE SEQUENCE</scope>
</reference>
<gene>
    <name evidence="6" type="ORF">N47_N26450</name>
</gene>
<dbReference type="Gene3D" id="3.50.50.60">
    <property type="entry name" value="FAD/NAD(P)-binding domain"/>
    <property type="match status" value="1"/>
</dbReference>
<dbReference type="InterPro" id="IPR023753">
    <property type="entry name" value="FAD/NAD-binding_dom"/>
</dbReference>
<evidence type="ECO:0000256" key="3">
    <source>
        <dbReference type="ARBA" id="ARBA00022643"/>
    </source>
</evidence>
<organism evidence="6">
    <name type="scientific">uncultured Desulfobacterium sp</name>
    <dbReference type="NCBI Taxonomy" id="201089"/>
    <lineage>
        <taxon>Bacteria</taxon>
        <taxon>Pseudomonadati</taxon>
        <taxon>Thermodesulfobacteriota</taxon>
        <taxon>Desulfobacteria</taxon>
        <taxon>Desulfobacterales</taxon>
        <taxon>Desulfobacteriaceae</taxon>
        <taxon>Desulfobacterium</taxon>
        <taxon>environmental samples</taxon>
    </lineage>
</organism>
<evidence type="ECO:0000256" key="1">
    <source>
        <dbReference type="ARBA" id="ARBA00001917"/>
    </source>
</evidence>
<evidence type="ECO:0000256" key="4">
    <source>
        <dbReference type="ARBA" id="ARBA00023002"/>
    </source>
</evidence>
<keyword evidence="4" id="KW-0560">Oxidoreductase</keyword>
<dbReference type="Pfam" id="PF07992">
    <property type="entry name" value="Pyr_redox_2"/>
    <property type="match status" value="1"/>
</dbReference>
<protein>
    <recommendedName>
        <fullName evidence="5">FAD/NAD(P)-binding domain-containing protein</fullName>
    </recommendedName>
</protein>
<name>E1YMM6_9BACT</name>
<feature type="domain" description="FAD/NAD(P)-binding" evidence="5">
    <location>
        <begin position="14"/>
        <end position="237"/>
    </location>
</feature>